<comment type="caution">
    <text evidence="2">The sequence shown here is derived from an EMBL/GenBank/DDBJ whole genome shotgun (WGS) entry which is preliminary data.</text>
</comment>
<accession>A0A512NP70</accession>
<dbReference type="EMBL" id="BKAJ01000178">
    <property type="protein sequence ID" value="GEP60724.1"/>
    <property type="molecule type" value="Genomic_DNA"/>
</dbReference>
<protein>
    <recommendedName>
        <fullName evidence="4">DUF3576 domain-containing protein</fullName>
    </recommendedName>
</protein>
<name>A0A512NP70_9HYPH</name>
<gene>
    <name evidence="2" type="ORF">RSO01_78900</name>
</gene>
<evidence type="ECO:0008006" key="4">
    <source>
        <dbReference type="Google" id="ProtNLM"/>
    </source>
</evidence>
<evidence type="ECO:0000313" key="2">
    <source>
        <dbReference type="EMBL" id="GEP60724.1"/>
    </source>
</evidence>
<feature type="region of interest" description="Disordered" evidence="1">
    <location>
        <begin position="30"/>
        <end position="77"/>
    </location>
</feature>
<dbReference type="RefSeq" id="WP_147156058.1">
    <property type="nucleotide sequence ID" value="NZ_BKAJ01000178.1"/>
</dbReference>
<dbReference type="Proteomes" id="UP000321058">
    <property type="component" value="Unassembled WGS sequence"/>
</dbReference>
<reference evidence="2 3" key="1">
    <citation type="submission" date="2019-07" db="EMBL/GenBank/DDBJ databases">
        <title>Whole genome shotgun sequence of Reyranella soli NBRC 108950.</title>
        <authorList>
            <person name="Hosoyama A."/>
            <person name="Uohara A."/>
            <person name="Ohji S."/>
            <person name="Ichikawa N."/>
        </authorList>
    </citation>
    <scope>NUCLEOTIDE SEQUENCE [LARGE SCALE GENOMIC DNA]</scope>
    <source>
        <strain evidence="2 3">NBRC 108950</strain>
    </source>
</reference>
<dbReference type="OrthoDB" id="8479681at2"/>
<sequence>MPGSPNSTLLTVFYVGLLAIGLSACGGTGEFSKEDERRHGTTGDAKRSINQGLGGRSREDGSLFGPGGLFGSKPKEQADSGTGVAVNAYLWRASLDTINFIPLVSADPFGGVIITDWYTPAETPNERMKVQVTILDRELRADGVRVSVFKQQTSAKGGNWVDAQVDPRTNIDIENAILTRARQLRIAGGS</sequence>
<evidence type="ECO:0000313" key="3">
    <source>
        <dbReference type="Proteomes" id="UP000321058"/>
    </source>
</evidence>
<proteinExistence type="predicted"/>
<feature type="compositionally biased region" description="Basic and acidic residues" evidence="1">
    <location>
        <begin position="31"/>
        <end position="47"/>
    </location>
</feature>
<organism evidence="2 3">
    <name type="scientific">Reyranella soli</name>
    <dbReference type="NCBI Taxonomy" id="1230389"/>
    <lineage>
        <taxon>Bacteria</taxon>
        <taxon>Pseudomonadati</taxon>
        <taxon>Pseudomonadota</taxon>
        <taxon>Alphaproteobacteria</taxon>
        <taxon>Hyphomicrobiales</taxon>
        <taxon>Reyranellaceae</taxon>
        <taxon>Reyranella</taxon>
    </lineage>
</organism>
<dbReference type="InterPro" id="IPR021959">
    <property type="entry name" value="DUF3576"/>
</dbReference>
<dbReference type="Pfam" id="PF12100">
    <property type="entry name" value="DUF3576"/>
    <property type="match status" value="1"/>
</dbReference>
<dbReference type="AlphaFoldDB" id="A0A512NP70"/>
<keyword evidence="3" id="KW-1185">Reference proteome</keyword>
<evidence type="ECO:0000256" key="1">
    <source>
        <dbReference type="SAM" id="MobiDB-lite"/>
    </source>
</evidence>